<proteinExistence type="predicted"/>
<dbReference type="PIRSF" id="PIRSF006577">
    <property type="entry name" value="UCP006577"/>
    <property type="match status" value="1"/>
</dbReference>
<protein>
    <submittedName>
        <fullName evidence="2">Uncharacterized conserved protein UCP006577</fullName>
    </submittedName>
</protein>
<keyword evidence="3" id="KW-1185">Reference proteome</keyword>
<dbReference type="Proteomes" id="UP000001106">
    <property type="component" value="Chromosome"/>
</dbReference>
<dbReference type="AlphaFoldDB" id="A6UVE0"/>
<feature type="region of interest" description="Disordered" evidence="1">
    <location>
        <begin position="86"/>
        <end position="113"/>
    </location>
</feature>
<accession>A6UVE0</accession>
<dbReference type="KEGG" id="mae:Maeo_0880"/>
<dbReference type="eggNOG" id="arCOG04844">
    <property type="taxonomic scope" value="Archaea"/>
</dbReference>
<sequence length="113" mass="13141">MACIDNYSYNIILKGSFKECAKYIKDNYKSIRELQAGDEVIEGVMLIGKPPIPVAYEEDYIIFPYTKPCHGSYVLKVPLEEYIESETKNKKNKKEEENSDSKNKSMISKLKFW</sequence>
<dbReference type="Pfam" id="PF08979">
    <property type="entry name" value="DUF1894"/>
    <property type="match status" value="1"/>
</dbReference>
<evidence type="ECO:0000313" key="2">
    <source>
        <dbReference type="EMBL" id="ABR56462.1"/>
    </source>
</evidence>
<organism evidence="2 3">
    <name type="scientific">Methanococcus aeolicus (strain ATCC BAA-1280 / DSM 17508 / OCM 812 / Nankai-3)</name>
    <dbReference type="NCBI Taxonomy" id="419665"/>
    <lineage>
        <taxon>Archaea</taxon>
        <taxon>Methanobacteriati</taxon>
        <taxon>Methanobacteriota</taxon>
        <taxon>Methanomada group</taxon>
        <taxon>Methanococci</taxon>
        <taxon>Methanococcales</taxon>
        <taxon>Methanococcaceae</taxon>
        <taxon>Methanococcus</taxon>
    </lineage>
</organism>
<evidence type="ECO:0000313" key="3">
    <source>
        <dbReference type="Proteomes" id="UP000001106"/>
    </source>
</evidence>
<dbReference type="OrthoDB" id="109565at2157"/>
<dbReference type="HOGENOM" id="CLU_159086_1_0_2"/>
<dbReference type="RefSeq" id="WP_011973594.1">
    <property type="nucleotide sequence ID" value="NC_009635.1"/>
</dbReference>
<feature type="compositionally biased region" description="Basic and acidic residues" evidence="1">
    <location>
        <begin position="86"/>
        <end position="103"/>
    </location>
</feature>
<dbReference type="EMBL" id="CP000743">
    <property type="protein sequence ID" value="ABR56462.1"/>
    <property type="molecule type" value="Genomic_DNA"/>
</dbReference>
<dbReference type="InterPro" id="IPR012031">
    <property type="entry name" value="MTH0776-like"/>
</dbReference>
<dbReference type="GeneID" id="5326461"/>
<reference evidence="2" key="1">
    <citation type="submission" date="2007-06" db="EMBL/GenBank/DDBJ databases">
        <title>Complete sequence of Methanococcus aeolicus Nankai-3.</title>
        <authorList>
            <consortium name="US DOE Joint Genome Institute"/>
            <person name="Copeland A."/>
            <person name="Lucas S."/>
            <person name="Lapidus A."/>
            <person name="Barry K."/>
            <person name="Glavina del Rio T."/>
            <person name="Dalin E."/>
            <person name="Tice H."/>
            <person name="Pitluck S."/>
            <person name="Chain P."/>
            <person name="Malfatti S."/>
            <person name="Shin M."/>
            <person name="Vergez L."/>
            <person name="Schmutz J."/>
            <person name="Larimer F."/>
            <person name="Land M."/>
            <person name="Hauser L."/>
            <person name="Kyrpides N."/>
            <person name="Lykidis A."/>
            <person name="Sieprawska-Lupa M."/>
            <person name="Whitman W.B."/>
            <person name="Richardson P."/>
        </authorList>
    </citation>
    <scope>NUCLEOTIDE SEQUENCE [LARGE SCALE GENOMIC DNA]</scope>
    <source>
        <strain evidence="2">Nankai-3</strain>
    </source>
</reference>
<evidence type="ECO:0000256" key="1">
    <source>
        <dbReference type="SAM" id="MobiDB-lite"/>
    </source>
</evidence>
<name>A6UVE0_META3</name>
<dbReference type="STRING" id="419665.Maeo_0880"/>
<gene>
    <name evidence="2" type="ordered locus">Maeo_0880</name>
</gene>